<dbReference type="GO" id="GO:0008270">
    <property type="term" value="F:zinc ion binding"/>
    <property type="evidence" value="ECO:0007669"/>
    <property type="project" value="UniProtKB-KW"/>
</dbReference>
<feature type="compositionally biased region" description="Basic and acidic residues" evidence="5">
    <location>
        <begin position="554"/>
        <end position="573"/>
    </location>
</feature>
<evidence type="ECO:0000313" key="9">
    <source>
        <dbReference type="Proteomes" id="UP000286045"/>
    </source>
</evidence>
<dbReference type="InterPro" id="IPR036236">
    <property type="entry name" value="Znf_C2H2_sf"/>
</dbReference>
<dbReference type="STRING" id="363999.A0A439CYL9"/>
<dbReference type="InterPro" id="IPR001623">
    <property type="entry name" value="DnaJ_domain"/>
</dbReference>
<keyword evidence="3" id="KW-0862">Zinc</keyword>
<sequence length="573" mass="63933">MGAEQSSTRGATDTDSSPKKTDYYELLGVDRAATDDEIKKAYRKKALELHPDRNYGDVDNATRKFAEVQAAYEVLSDPQERAWYDSHSDAILRGDDPADFDAAPEYHNVRLTTTDDIFNLMGRFSKSVPLDDSPNSFFTVLRETFDRIADGEYAAADWEGLAPPEYPSFGESTDDDTVAKAFYGRWSNFSTRLGFSWKDKWRLSDAPDRRVRRLMEKENKKFREDAIREFNDAVRSLVIFVRKRDPRYVPNNQSEAERQKILRDSAAAQAARSRAANQEKMNNADAVPEWARSRGDDAYADEFSESEIESEVEQIECVVCNKTFKSEKQFEAHEKSKKHVKAIQQLKRQMRKEDTTFDLSEAGKPDSDSHPASEEDHGVVDAENDDAQIPRSRGSNSPPGATSHIGAGPGIPHSDAESGDDDYASRDAVEARLTGVSDPSLRDEKDVEGVTSKTAEMAVGDNPPAKKIGMAKAKKQKKAARQAAAEQEGHPCLTCRAQFDSKGGLFKHIKENPDHAALKTTSSTRNYFPKGWLAFVPESLLAPPSDTTEPPPRNMHDRGPGTHVDEKRPSKCS</sequence>
<dbReference type="Pfam" id="PF21884">
    <property type="entry name" value="ZUO1-like_ZHD"/>
    <property type="match status" value="1"/>
</dbReference>
<dbReference type="InterPro" id="IPR051964">
    <property type="entry name" value="Chaperone_stress_response"/>
</dbReference>
<evidence type="ECO:0008006" key="10">
    <source>
        <dbReference type="Google" id="ProtNLM"/>
    </source>
</evidence>
<dbReference type="InterPro" id="IPR018253">
    <property type="entry name" value="DnaJ_domain_CS"/>
</dbReference>
<evidence type="ECO:0000256" key="2">
    <source>
        <dbReference type="ARBA" id="ARBA00022771"/>
    </source>
</evidence>
<dbReference type="SMART" id="SM00451">
    <property type="entry name" value="ZnF_U1"/>
    <property type="match status" value="1"/>
</dbReference>
<dbReference type="PANTHER" id="PTHR44029:SF1">
    <property type="entry name" value="DNAJ HOMOLOG SUBFAMILY C MEMBER 21"/>
    <property type="match status" value="1"/>
</dbReference>
<reference evidence="8 9" key="1">
    <citation type="submission" date="2018-12" db="EMBL/GenBank/DDBJ databases">
        <title>Draft genome sequence of Xylaria grammica IHI A82.</title>
        <authorList>
            <person name="Buettner E."/>
            <person name="Kellner H."/>
        </authorList>
    </citation>
    <scope>NUCLEOTIDE SEQUENCE [LARGE SCALE GENOMIC DNA]</scope>
    <source>
        <strain evidence="8 9">IHI A82</strain>
    </source>
</reference>
<dbReference type="AlphaFoldDB" id="A0A439CYL9"/>
<dbReference type="PROSITE" id="PS00636">
    <property type="entry name" value="DNAJ_1"/>
    <property type="match status" value="1"/>
</dbReference>
<dbReference type="SUPFAM" id="SSF46565">
    <property type="entry name" value="Chaperone J-domain"/>
    <property type="match status" value="1"/>
</dbReference>
<comment type="caution">
    <text evidence="8">The sequence shown here is derived from an EMBL/GenBank/DDBJ whole genome shotgun (WGS) entry which is preliminary data.</text>
</comment>
<keyword evidence="2 4" id="KW-0863">Zinc-finger</keyword>
<dbReference type="Gene3D" id="3.30.160.60">
    <property type="entry name" value="Classic Zinc Finger"/>
    <property type="match status" value="1"/>
</dbReference>
<dbReference type="GO" id="GO:0003676">
    <property type="term" value="F:nucleic acid binding"/>
    <property type="evidence" value="ECO:0007669"/>
    <property type="project" value="InterPro"/>
</dbReference>
<dbReference type="Gene3D" id="1.10.287.110">
    <property type="entry name" value="DnaJ domain"/>
    <property type="match status" value="1"/>
</dbReference>
<dbReference type="GO" id="GO:0005737">
    <property type="term" value="C:cytoplasm"/>
    <property type="evidence" value="ECO:0007669"/>
    <property type="project" value="TreeGrafter"/>
</dbReference>
<feature type="region of interest" description="Disordered" evidence="5">
    <location>
        <begin position="539"/>
        <end position="573"/>
    </location>
</feature>
<dbReference type="PROSITE" id="PS50076">
    <property type="entry name" value="DNAJ_2"/>
    <property type="match status" value="1"/>
</dbReference>
<evidence type="ECO:0000313" key="8">
    <source>
        <dbReference type="EMBL" id="RWA07313.1"/>
    </source>
</evidence>
<dbReference type="PANTHER" id="PTHR44029">
    <property type="entry name" value="DNAJ HOMOLOG SUBFAMILY C MEMBER 21"/>
    <property type="match status" value="1"/>
</dbReference>
<dbReference type="CDD" id="cd06257">
    <property type="entry name" value="DnaJ"/>
    <property type="match status" value="1"/>
</dbReference>
<dbReference type="PRINTS" id="PR00625">
    <property type="entry name" value="JDOMAIN"/>
</dbReference>
<feature type="domain" description="C2H2-type" evidence="7">
    <location>
        <begin position="315"/>
        <end position="339"/>
    </location>
</feature>
<dbReference type="InterPro" id="IPR013087">
    <property type="entry name" value="Znf_C2H2_type"/>
</dbReference>
<proteinExistence type="predicted"/>
<dbReference type="InterPro" id="IPR036869">
    <property type="entry name" value="J_dom_sf"/>
</dbReference>
<protein>
    <recommendedName>
        <fullName evidence="10">J domain-containing protein</fullName>
    </recommendedName>
</protein>
<dbReference type="InterPro" id="IPR003604">
    <property type="entry name" value="Matrin/U1-like-C_Znf_C2H2"/>
</dbReference>
<dbReference type="Pfam" id="PF00226">
    <property type="entry name" value="DnaJ"/>
    <property type="match status" value="1"/>
</dbReference>
<evidence type="ECO:0000256" key="3">
    <source>
        <dbReference type="ARBA" id="ARBA00022833"/>
    </source>
</evidence>
<dbReference type="PROSITE" id="PS50157">
    <property type="entry name" value="ZINC_FINGER_C2H2_2"/>
    <property type="match status" value="1"/>
</dbReference>
<feature type="domain" description="J" evidence="6">
    <location>
        <begin position="22"/>
        <end position="88"/>
    </location>
</feature>
<organism evidence="8 9">
    <name type="scientific">Xylaria grammica</name>
    <dbReference type="NCBI Taxonomy" id="363999"/>
    <lineage>
        <taxon>Eukaryota</taxon>
        <taxon>Fungi</taxon>
        <taxon>Dikarya</taxon>
        <taxon>Ascomycota</taxon>
        <taxon>Pezizomycotina</taxon>
        <taxon>Sordariomycetes</taxon>
        <taxon>Xylariomycetidae</taxon>
        <taxon>Xylariales</taxon>
        <taxon>Xylariaceae</taxon>
        <taxon>Xylaria</taxon>
    </lineage>
</organism>
<dbReference type="InterPro" id="IPR054076">
    <property type="entry name" value="ZUO1-like_ZHD"/>
</dbReference>
<evidence type="ECO:0000259" key="7">
    <source>
        <dbReference type="PROSITE" id="PS50157"/>
    </source>
</evidence>
<evidence type="ECO:0000259" key="6">
    <source>
        <dbReference type="PROSITE" id="PS50076"/>
    </source>
</evidence>
<dbReference type="SMART" id="SM00271">
    <property type="entry name" value="DnaJ"/>
    <property type="match status" value="1"/>
</dbReference>
<evidence type="ECO:0000256" key="4">
    <source>
        <dbReference type="PROSITE-ProRule" id="PRU00042"/>
    </source>
</evidence>
<feature type="compositionally biased region" description="Basic and acidic residues" evidence="5">
    <location>
        <begin position="351"/>
        <end position="380"/>
    </location>
</feature>
<keyword evidence="9" id="KW-1185">Reference proteome</keyword>
<evidence type="ECO:0000256" key="1">
    <source>
        <dbReference type="ARBA" id="ARBA00022723"/>
    </source>
</evidence>
<evidence type="ECO:0000256" key="5">
    <source>
        <dbReference type="SAM" id="MobiDB-lite"/>
    </source>
</evidence>
<name>A0A439CYL9_9PEZI</name>
<dbReference type="InterPro" id="IPR022755">
    <property type="entry name" value="Znf_C2H2_jaz"/>
</dbReference>
<accession>A0A439CYL9</accession>
<dbReference type="SUPFAM" id="SSF57667">
    <property type="entry name" value="beta-beta-alpha zinc fingers"/>
    <property type="match status" value="1"/>
</dbReference>
<dbReference type="FunFam" id="1.10.287.110:FF:000046">
    <property type="entry name" value="dnaJ homolog subfamily C member 21"/>
    <property type="match status" value="1"/>
</dbReference>
<dbReference type="Pfam" id="PF12171">
    <property type="entry name" value="zf-C2H2_jaz"/>
    <property type="match status" value="1"/>
</dbReference>
<feature type="region of interest" description="Disordered" evidence="5">
    <location>
        <begin position="1"/>
        <end position="22"/>
    </location>
</feature>
<feature type="region of interest" description="Disordered" evidence="5">
    <location>
        <begin position="331"/>
        <end position="489"/>
    </location>
</feature>
<dbReference type="SMART" id="SM00355">
    <property type="entry name" value="ZnF_C2H2"/>
    <property type="match status" value="2"/>
</dbReference>
<gene>
    <name evidence="8" type="ORF">EKO27_g7791</name>
</gene>
<dbReference type="PROSITE" id="PS00028">
    <property type="entry name" value="ZINC_FINGER_C2H2_1"/>
    <property type="match status" value="1"/>
</dbReference>
<keyword evidence="1" id="KW-0479">Metal-binding</keyword>
<dbReference type="EMBL" id="RYZI01000267">
    <property type="protein sequence ID" value="RWA07313.1"/>
    <property type="molecule type" value="Genomic_DNA"/>
</dbReference>
<dbReference type="Proteomes" id="UP000286045">
    <property type="component" value="Unassembled WGS sequence"/>
</dbReference>
<feature type="compositionally biased region" description="Polar residues" evidence="5">
    <location>
        <begin position="1"/>
        <end position="15"/>
    </location>
</feature>